<dbReference type="Gene3D" id="2.30.22.10">
    <property type="entry name" value="Head domain of nucleotide exchange factor GrpE"/>
    <property type="match status" value="1"/>
</dbReference>
<dbReference type="EMBL" id="PSQE01000005">
    <property type="protein sequence ID" value="RHN57845.1"/>
    <property type="molecule type" value="Genomic_DNA"/>
</dbReference>
<dbReference type="HAMAP" id="MF_01151">
    <property type="entry name" value="GrpE"/>
    <property type="match status" value="1"/>
</dbReference>
<evidence type="ECO:0000256" key="3">
    <source>
        <dbReference type="ARBA" id="ARBA00022723"/>
    </source>
</evidence>
<dbReference type="AlphaFoldDB" id="A0A396I2C8"/>
<keyword evidence="8 10" id="KW-0143">Chaperone</keyword>
<evidence type="ECO:0000256" key="1">
    <source>
        <dbReference type="ARBA" id="ARBA00004305"/>
    </source>
</evidence>
<evidence type="ECO:0000256" key="8">
    <source>
        <dbReference type="ARBA" id="ARBA00023186"/>
    </source>
</evidence>
<dbReference type="GO" id="GO:0005524">
    <property type="term" value="F:ATP binding"/>
    <property type="evidence" value="ECO:0007669"/>
    <property type="project" value="UniProtKB-KW"/>
</dbReference>
<dbReference type="GO" id="GO:0006457">
    <property type="term" value="P:protein folding"/>
    <property type="evidence" value="ECO:0007669"/>
    <property type="project" value="InterPro"/>
</dbReference>
<comment type="subunit">
    <text evidence="9">Probable component of the PAM complex, at least composed of SSC1 (mtHsp70), MGE1, TIM44, PAM16/TIM16, PAM17 and PAM18/TIM14. Interacts with SSQ1.</text>
</comment>
<protein>
    <recommendedName>
        <fullName evidence="10">GrpE protein homolog</fullName>
    </recommendedName>
</protein>
<accession>A0A396I2C8</accession>
<feature type="compositionally biased region" description="Basic residues" evidence="13">
    <location>
        <begin position="132"/>
        <end position="141"/>
    </location>
</feature>
<keyword evidence="5" id="KW-0067">ATP-binding</keyword>
<evidence type="ECO:0000256" key="10">
    <source>
        <dbReference type="RuleBase" id="RU000640"/>
    </source>
</evidence>
<dbReference type="SUPFAM" id="SSF51064">
    <property type="entry name" value="Head domain of nucleotide exchange factor GrpE"/>
    <property type="match status" value="1"/>
</dbReference>
<reference evidence="15" key="1">
    <citation type="journal article" date="2018" name="Nat. Plants">
        <title>Whole-genome landscape of Medicago truncatula symbiotic genes.</title>
        <authorList>
            <person name="Pecrix Y."/>
            <person name="Staton S.E."/>
            <person name="Sallet E."/>
            <person name="Lelandais-Briere C."/>
            <person name="Moreau S."/>
            <person name="Carrere S."/>
            <person name="Blein T."/>
            <person name="Jardinaud M.F."/>
            <person name="Latrasse D."/>
            <person name="Zouine M."/>
            <person name="Zahm M."/>
            <person name="Kreplak J."/>
            <person name="Mayjonade B."/>
            <person name="Satge C."/>
            <person name="Perez M."/>
            <person name="Cauet S."/>
            <person name="Marande W."/>
            <person name="Chantry-Darmon C."/>
            <person name="Lopez-Roques C."/>
            <person name="Bouchez O."/>
            <person name="Berard A."/>
            <person name="Debelle F."/>
            <person name="Munos S."/>
            <person name="Bendahmane A."/>
            <person name="Berges H."/>
            <person name="Niebel A."/>
            <person name="Buitink J."/>
            <person name="Frugier F."/>
            <person name="Benhamed M."/>
            <person name="Crespi M."/>
            <person name="Gouzy J."/>
            <person name="Gamas P."/>
        </authorList>
    </citation>
    <scope>NUCLEOTIDE SEQUENCE [LARGE SCALE GENOMIC DNA]</scope>
    <source>
        <strain evidence="15">cv. Jemalong A17</strain>
    </source>
</reference>
<sequence>MFFHKLFSRVPVTISGTSILSAPRIPQQHFHNFSNQLHSLIIPHSTNKLFPVQVNFLCPSINSSTSKFGFSSSASVETEGKEGNNVHNGNFTSADPAKTSEEAEEIDQPGQAKSADQTEESGSISADSHSQTVKRRRRSIKRTAFSDSDSDSESDLSRDDLIKLVAEKEELLKLKKKEIEKMQDKVLRTYAEMENVMDRTRREAENSRKFAIQNFAKSLLDVADNLGRASSVVKESFSKIDTSSDSSAEAVKLLKTLLEGVEMTEKQLSEALKKFGVEKFDPTNEPFDPHRHNAVFKVPDGSKPPGTVAAVLKAGYLLHDRVIRPAEVGVTQAKENGNSAE</sequence>
<keyword evidence="7 10" id="KW-0496">Mitochondrion</keyword>
<dbReference type="Proteomes" id="UP000265566">
    <property type="component" value="Chromosome 5"/>
</dbReference>
<proteinExistence type="inferred from homology"/>
<dbReference type="PROSITE" id="PS01071">
    <property type="entry name" value="GRPE"/>
    <property type="match status" value="1"/>
</dbReference>
<dbReference type="InterPro" id="IPR009012">
    <property type="entry name" value="GrpE_head"/>
</dbReference>
<dbReference type="FunFam" id="2.30.22.10:FF:000002">
    <property type="entry name" value="GrpE protein homolog"/>
    <property type="match status" value="1"/>
</dbReference>
<evidence type="ECO:0000256" key="9">
    <source>
        <dbReference type="ARBA" id="ARBA00063669"/>
    </source>
</evidence>
<dbReference type="InterPro" id="IPR000740">
    <property type="entry name" value="GrpE"/>
</dbReference>
<dbReference type="GO" id="GO:0000774">
    <property type="term" value="F:adenyl-nucleotide exchange factor activity"/>
    <property type="evidence" value="ECO:0007669"/>
    <property type="project" value="InterPro"/>
</dbReference>
<keyword evidence="3" id="KW-0479">Metal-binding</keyword>
<dbReference type="InterPro" id="IPR013805">
    <property type="entry name" value="GrpE_CC"/>
</dbReference>
<gene>
    <name evidence="14" type="ORF">MtrunA17_Chr5g0444801</name>
</gene>
<dbReference type="GO" id="GO:0042803">
    <property type="term" value="F:protein homodimerization activity"/>
    <property type="evidence" value="ECO:0007669"/>
    <property type="project" value="InterPro"/>
</dbReference>
<keyword evidence="4" id="KW-0547">Nucleotide-binding</keyword>
<evidence type="ECO:0000256" key="5">
    <source>
        <dbReference type="ARBA" id="ARBA00022840"/>
    </source>
</evidence>
<dbReference type="OrthoDB" id="201635at2759"/>
<dbReference type="PANTHER" id="PTHR21237">
    <property type="entry name" value="GRPE PROTEIN"/>
    <property type="match status" value="1"/>
</dbReference>
<dbReference type="Gene3D" id="3.90.20.20">
    <property type="match status" value="1"/>
</dbReference>
<dbReference type="GO" id="GO:0051087">
    <property type="term" value="F:protein-folding chaperone binding"/>
    <property type="evidence" value="ECO:0007669"/>
    <property type="project" value="InterPro"/>
</dbReference>
<evidence type="ECO:0000313" key="15">
    <source>
        <dbReference type="Proteomes" id="UP000265566"/>
    </source>
</evidence>
<name>A0A396I2C8_MEDTR</name>
<evidence type="ECO:0000256" key="2">
    <source>
        <dbReference type="ARBA" id="ARBA00009054"/>
    </source>
</evidence>
<evidence type="ECO:0000256" key="11">
    <source>
        <dbReference type="RuleBase" id="RU004478"/>
    </source>
</evidence>
<dbReference type="GO" id="GO:0005759">
    <property type="term" value="C:mitochondrial matrix"/>
    <property type="evidence" value="ECO:0007669"/>
    <property type="project" value="UniProtKB-SubCell"/>
</dbReference>
<feature type="region of interest" description="Disordered" evidence="13">
    <location>
        <begin position="77"/>
        <end position="157"/>
    </location>
</feature>
<comment type="function">
    <text evidence="10">Essential component of the PAM complex, a complex required for the translocation of transit peptide-containing proteins from the inner membrane into the mitochondrial matrix in an ATP-dependent manner.</text>
</comment>
<evidence type="ECO:0000256" key="12">
    <source>
        <dbReference type="SAM" id="Coils"/>
    </source>
</evidence>
<comment type="similarity">
    <text evidence="2 11">Belongs to the GrpE family.</text>
</comment>
<dbReference type="Pfam" id="PF01025">
    <property type="entry name" value="GrpE"/>
    <property type="match status" value="1"/>
</dbReference>
<dbReference type="CDD" id="cd00446">
    <property type="entry name" value="GrpE"/>
    <property type="match status" value="1"/>
</dbReference>
<evidence type="ECO:0000256" key="7">
    <source>
        <dbReference type="ARBA" id="ARBA00023128"/>
    </source>
</evidence>
<feature type="compositionally biased region" description="Polar residues" evidence="13">
    <location>
        <begin position="120"/>
        <end position="131"/>
    </location>
</feature>
<organism evidence="14 15">
    <name type="scientific">Medicago truncatula</name>
    <name type="common">Barrel medic</name>
    <name type="synonym">Medicago tribuloides</name>
    <dbReference type="NCBI Taxonomy" id="3880"/>
    <lineage>
        <taxon>Eukaryota</taxon>
        <taxon>Viridiplantae</taxon>
        <taxon>Streptophyta</taxon>
        <taxon>Embryophyta</taxon>
        <taxon>Tracheophyta</taxon>
        <taxon>Spermatophyta</taxon>
        <taxon>Magnoliopsida</taxon>
        <taxon>eudicotyledons</taxon>
        <taxon>Gunneridae</taxon>
        <taxon>Pentapetalae</taxon>
        <taxon>rosids</taxon>
        <taxon>fabids</taxon>
        <taxon>Fabales</taxon>
        <taxon>Fabaceae</taxon>
        <taxon>Papilionoideae</taxon>
        <taxon>50 kb inversion clade</taxon>
        <taxon>NPAAA clade</taxon>
        <taxon>Hologalegina</taxon>
        <taxon>IRL clade</taxon>
        <taxon>Trifolieae</taxon>
        <taxon>Medicago</taxon>
    </lineage>
</organism>
<evidence type="ECO:0000256" key="4">
    <source>
        <dbReference type="ARBA" id="ARBA00022741"/>
    </source>
</evidence>
<dbReference type="GO" id="GO:0046872">
    <property type="term" value="F:metal ion binding"/>
    <property type="evidence" value="ECO:0007669"/>
    <property type="project" value="UniProtKB-KW"/>
</dbReference>
<dbReference type="Gramene" id="rna33434">
    <property type="protein sequence ID" value="RHN57845.1"/>
    <property type="gene ID" value="gene33434"/>
</dbReference>
<feature type="coiled-coil region" evidence="12">
    <location>
        <begin position="158"/>
        <end position="185"/>
    </location>
</feature>
<evidence type="ECO:0000256" key="6">
    <source>
        <dbReference type="ARBA" id="ARBA00022946"/>
    </source>
</evidence>
<evidence type="ECO:0000256" key="13">
    <source>
        <dbReference type="SAM" id="MobiDB-lite"/>
    </source>
</evidence>
<dbReference type="FunFam" id="3.90.20.20:FF:000005">
    <property type="entry name" value="GrpE protein homolog"/>
    <property type="match status" value="1"/>
</dbReference>
<comment type="caution">
    <text evidence="14">The sequence shown here is derived from an EMBL/GenBank/DDBJ whole genome shotgun (WGS) entry which is preliminary data.</text>
</comment>
<keyword evidence="6" id="KW-0809">Transit peptide</keyword>
<comment type="subcellular location">
    <subcellularLocation>
        <location evidence="1 10">Mitochondrion matrix</location>
    </subcellularLocation>
</comment>
<dbReference type="PANTHER" id="PTHR21237:SF23">
    <property type="entry name" value="GRPE PROTEIN HOMOLOG, MITOCHONDRIAL"/>
    <property type="match status" value="1"/>
</dbReference>
<dbReference type="PRINTS" id="PR00773">
    <property type="entry name" value="GRPEPROTEIN"/>
</dbReference>
<evidence type="ECO:0000313" key="14">
    <source>
        <dbReference type="EMBL" id="RHN57845.1"/>
    </source>
</evidence>
<dbReference type="SUPFAM" id="SSF58014">
    <property type="entry name" value="Coiled-coil domain of nucleotide exchange factor GrpE"/>
    <property type="match status" value="1"/>
</dbReference>
<keyword evidence="12" id="KW-0175">Coiled coil</keyword>